<dbReference type="AlphaFoldDB" id="A0A0R3S2H9"/>
<dbReference type="GO" id="GO:0045893">
    <property type="term" value="P:positive regulation of DNA-templated transcription"/>
    <property type="evidence" value="ECO:0007669"/>
    <property type="project" value="InterPro"/>
</dbReference>
<dbReference type="Gene3D" id="2.60.40.820">
    <property type="entry name" value="Transcription factor, T-box"/>
    <property type="match status" value="1"/>
</dbReference>
<feature type="compositionally biased region" description="Low complexity" evidence="6">
    <location>
        <begin position="201"/>
        <end position="219"/>
    </location>
</feature>
<sequence length="386" mass="43444">MSNGKIRISISHRKLWEDFHRNNNEMILTSKGRCIYPRIGYSVEGLEPKTMYFICLKICRTDRARYKYTAGEWHMTATGDSESETKYIYPDNGSTQLGQYWMSNGIRFGKLKITNSNKDCSTNILLTSMHKYRPILYIHKVYATPALCLDGSTILTNQYQLVKSFTDQIMEFIAVTAYQNQRIIEMKKIHNSYARGQRGGTTRNNNNNNNNTFNADTNNAIAPITDDQTLRLSISPLNKYKPYWTNKPHYFSNDKREISRSVHLLSSNCNPSATATAAAAAAATAIVPICPSNSSIASGYVLSANQQNSSTSSVSPISTLNDSGNTLPSGISNLQKPSIAIEQRNFMNSSNFPTFNHLSSMWNYSTLWHHFSVPHSSLVTHNPPYI</sequence>
<evidence type="ECO:0000256" key="1">
    <source>
        <dbReference type="ARBA" id="ARBA00023015"/>
    </source>
</evidence>
<dbReference type="GO" id="GO:0000981">
    <property type="term" value="F:DNA-binding transcription factor activity, RNA polymerase II-specific"/>
    <property type="evidence" value="ECO:0007669"/>
    <property type="project" value="TreeGrafter"/>
</dbReference>
<dbReference type="PANTHER" id="PTHR11267:SF181">
    <property type="entry name" value="OPTOMOTOR-BLIND PROTEIN"/>
    <property type="match status" value="1"/>
</dbReference>
<evidence type="ECO:0000259" key="7">
    <source>
        <dbReference type="PROSITE" id="PS50252"/>
    </source>
</evidence>
<evidence type="ECO:0000313" key="8">
    <source>
        <dbReference type="Proteomes" id="UP000050640"/>
    </source>
</evidence>
<dbReference type="WBParaSite" id="EEL_0000891501-mRNA-1">
    <property type="protein sequence ID" value="EEL_0000891501-mRNA-1"/>
    <property type="gene ID" value="EEL_0000891501"/>
</dbReference>
<dbReference type="InterPro" id="IPR008967">
    <property type="entry name" value="p53-like_TF_DNA-bd_sf"/>
</dbReference>
<proteinExistence type="predicted"/>
<evidence type="ECO:0000256" key="3">
    <source>
        <dbReference type="ARBA" id="ARBA00023163"/>
    </source>
</evidence>
<evidence type="ECO:0000256" key="2">
    <source>
        <dbReference type="ARBA" id="ARBA00023125"/>
    </source>
</evidence>
<dbReference type="SUPFAM" id="SSF49417">
    <property type="entry name" value="p53-like transcription factors"/>
    <property type="match status" value="1"/>
</dbReference>
<dbReference type="InterPro" id="IPR046360">
    <property type="entry name" value="T-box_DNA-bd"/>
</dbReference>
<organism evidence="8 9">
    <name type="scientific">Elaeophora elaphi</name>
    <dbReference type="NCBI Taxonomy" id="1147741"/>
    <lineage>
        <taxon>Eukaryota</taxon>
        <taxon>Metazoa</taxon>
        <taxon>Ecdysozoa</taxon>
        <taxon>Nematoda</taxon>
        <taxon>Chromadorea</taxon>
        <taxon>Rhabditida</taxon>
        <taxon>Spirurina</taxon>
        <taxon>Spiruromorpha</taxon>
        <taxon>Filarioidea</taxon>
        <taxon>Onchocercidae</taxon>
        <taxon>Elaeophora</taxon>
    </lineage>
</organism>
<evidence type="ECO:0000313" key="9">
    <source>
        <dbReference type="WBParaSite" id="EEL_0000891501-mRNA-1"/>
    </source>
</evidence>
<dbReference type="PANTHER" id="PTHR11267">
    <property type="entry name" value="T-BOX PROTEIN-RELATED"/>
    <property type="match status" value="1"/>
</dbReference>
<comment type="caution">
    <text evidence="5">Lacks conserved residue(s) required for the propagation of feature annotation.</text>
</comment>
<dbReference type="SMART" id="SM00425">
    <property type="entry name" value="TBOX"/>
    <property type="match status" value="1"/>
</dbReference>
<dbReference type="PROSITE" id="PS50252">
    <property type="entry name" value="TBOX_3"/>
    <property type="match status" value="1"/>
</dbReference>
<dbReference type="InterPro" id="IPR036960">
    <property type="entry name" value="T-box_sf"/>
</dbReference>
<comment type="subcellular location">
    <subcellularLocation>
        <location evidence="5">Nucleus</location>
    </subcellularLocation>
</comment>
<dbReference type="GO" id="GO:0001708">
    <property type="term" value="P:cell fate specification"/>
    <property type="evidence" value="ECO:0007669"/>
    <property type="project" value="TreeGrafter"/>
</dbReference>
<feature type="region of interest" description="Disordered" evidence="6">
    <location>
        <begin position="197"/>
        <end position="219"/>
    </location>
</feature>
<dbReference type="Proteomes" id="UP000050640">
    <property type="component" value="Unplaced"/>
</dbReference>
<dbReference type="InterPro" id="IPR001699">
    <property type="entry name" value="TF_T-box"/>
</dbReference>
<evidence type="ECO:0000256" key="5">
    <source>
        <dbReference type="PROSITE-ProRule" id="PRU00201"/>
    </source>
</evidence>
<dbReference type="CDD" id="cd00182">
    <property type="entry name" value="T-box"/>
    <property type="match status" value="1"/>
</dbReference>
<name>A0A0R3S2H9_9BILA</name>
<evidence type="ECO:0000256" key="4">
    <source>
        <dbReference type="ARBA" id="ARBA00023242"/>
    </source>
</evidence>
<dbReference type="STRING" id="1147741.A0A0R3S2H9"/>
<dbReference type="GO" id="GO:0000785">
    <property type="term" value="C:chromatin"/>
    <property type="evidence" value="ECO:0007669"/>
    <property type="project" value="TreeGrafter"/>
</dbReference>
<accession>A0A0R3S2H9</accession>
<dbReference type="PRINTS" id="PR00937">
    <property type="entry name" value="TBOX"/>
</dbReference>
<evidence type="ECO:0000256" key="6">
    <source>
        <dbReference type="SAM" id="MobiDB-lite"/>
    </source>
</evidence>
<feature type="domain" description="T-box" evidence="7">
    <location>
        <begin position="10"/>
        <end position="199"/>
    </location>
</feature>
<keyword evidence="8" id="KW-1185">Reference proteome</keyword>
<protein>
    <submittedName>
        <fullName evidence="9">T-box domain-containing protein</fullName>
    </submittedName>
</protein>
<reference evidence="9" key="1">
    <citation type="submission" date="2017-02" db="UniProtKB">
        <authorList>
            <consortium name="WormBaseParasite"/>
        </authorList>
    </citation>
    <scope>IDENTIFICATION</scope>
</reference>
<keyword evidence="2 5" id="KW-0238">DNA-binding</keyword>
<dbReference type="GO" id="GO:0005634">
    <property type="term" value="C:nucleus"/>
    <property type="evidence" value="ECO:0007669"/>
    <property type="project" value="UniProtKB-SubCell"/>
</dbReference>
<dbReference type="GO" id="GO:0000978">
    <property type="term" value="F:RNA polymerase II cis-regulatory region sequence-specific DNA binding"/>
    <property type="evidence" value="ECO:0007669"/>
    <property type="project" value="InterPro"/>
</dbReference>
<keyword evidence="3" id="KW-0804">Transcription</keyword>
<keyword evidence="1" id="KW-0805">Transcription regulation</keyword>
<keyword evidence="4 5" id="KW-0539">Nucleus</keyword>
<dbReference type="Pfam" id="PF00907">
    <property type="entry name" value="T-box"/>
    <property type="match status" value="1"/>
</dbReference>